<keyword evidence="1" id="KW-1133">Transmembrane helix</keyword>
<evidence type="ECO:0000256" key="1">
    <source>
        <dbReference type="SAM" id="Phobius"/>
    </source>
</evidence>
<dbReference type="PATRIC" id="fig|931089.4.peg.527"/>
<name>A0A0M3Q934_9CORY</name>
<dbReference type="STRING" id="931089.CDES_02620"/>
<dbReference type="AlphaFoldDB" id="A0A0M3Q934"/>
<dbReference type="EMBL" id="CP009220">
    <property type="protein sequence ID" value="ALC04979.1"/>
    <property type="molecule type" value="Genomic_DNA"/>
</dbReference>
<feature type="transmembrane region" description="Helical" evidence="1">
    <location>
        <begin position="18"/>
        <end position="36"/>
    </location>
</feature>
<keyword evidence="3" id="KW-1185">Reference proteome</keyword>
<feature type="transmembrane region" description="Helical" evidence="1">
    <location>
        <begin position="308"/>
        <end position="328"/>
    </location>
</feature>
<evidence type="ECO:0000313" key="2">
    <source>
        <dbReference type="EMBL" id="ALC04979.1"/>
    </source>
</evidence>
<evidence type="ECO:0000313" key="3">
    <source>
        <dbReference type="Proteomes" id="UP000068067"/>
    </source>
</evidence>
<keyword evidence="1" id="KW-0812">Transmembrane</keyword>
<keyword evidence="1" id="KW-0472">Membrane</keyword>
<dbReference type="Pfam" id="PF11271">
    <property type="entry name" value="PorA"/>
    <property type="match status" value="1"/>
</dbReference>
<dbReference type="InterPro" id="IPR021424">
    <property type="entry name" value="PorA"/>
</dbReference>
<organism evidence="2 3">
    <name type="scientific">Corynebacterium deserti GIMN1.010</name>
    <dbReference type="NCBI Taxonomy" id="931089"/>
    <lineage>
        <taxon>Bacteria</taxon>
        <taxon>Bacillati</taxon>
        <taxon>Actinomycetota</taxon>
        <taxon>Actinomycetes</taxon>
        <taxon>Mycobacteriales</taxon>
        <taxon>Corynebacteriaceae</taxon>
        <taxon>Corynebacterium</taxon>
    </lineage>
</organism>
<dbReference type="OrthoDB" id="153031at2"/>
<evidence type="ECO:0008006" key="4">
    <source>
        <dbReference type="Google" id="ProtNLM"/>
    </source>
</evidence>
<dbReference type="KEGG" id="cdx:CDES_02620"/>
<reference evidence="2 3" key="1">
    <citation type="submission" date="2014-08" db="EMBL/GenBank/DDBJ databases">
        <title>Complete genome sequence of Corynebacterium deserti GIMN1.010 (=DSM 45689), isolated from desert sand in western China.</title>
        <authorList>
            <person name="Ruckert C."/>
            <person name="Albersmeier A."/>
            <person name="Kalinowski J."/>
        </authorList>
    </citation>
    <scope>NUCLEOTIDE SEQUENCE [LARGE SCALE GENOMIC DNA]</scope>
    <source>
        <strain evidence="2 3">GIMN1.010</strain>
    </source>
</reference>
<sequence length="335" mass="36089">MPGGCSGNIVRMLPKSRIFSALLLGIGVALVVWGLVAPRFVHADGRLPLDLQATTYVLHDPDAQTTINSDPLAGVVTTPVTRQLHFEVMDPASADEATIRIGDSMLRGDPDTQGFEQERLLSAAVSSFRIDRTTGEVLSDIALTNQLASPTVQYAVDGIWLKFPTDAQETTYNVVDPTLREARPADFVESTEIDGREVLHYRQVIDNANVAESFADPNNTTTLTTEDGGTTTGYFYHNVTRDFWVDQRTGLLVDLSESIDDYYGDRTGQKYEQKLLFDASLDDAAVSSLVSQAESIPNGDVSKIANTVGIVIGAILALVGLAGCFGAFGGKRKGA</sequence>
<accession>A0A0M3Q934</accession>
<gene>
    <name evidence="2" type="ORF">CDES_02620</name>
</gene>
<protein>
    <recommendedName>
        <fullName evidence="4">DUF3068 domain-containing protein</fullName>
    </recommendedName>
</protein>
<dbReference type="Proteomes" id="UP000068067">
    <property type="component" value="Chromosome"/>
</dbReference>
<proteinExistence type="predicted"/>